<proteinExistence type="inferred from homology"/>
<reference evidence="11" key="1">
    <citation type="journal article" date="2019" name="Int. J. Syst. Evol. Microbiol.">
        <title>The Global Catalogue of Microorganisms (GCM) 10K type strain sequencing project: providing services to taxonomists for standard genome sequencing and annotation.</title>
        <authorList>
            <consortium name="The Broad Institute Genomics Platform"/>
            <consortium name="The Broad Institute Genome Sequencing Center for Infectious Disease"/>
            <person name="Wu L."/>
            <person name="Ma J."/>
        </authorList>
    </citation>
    <scope>NUCLEOTIDE SEQUENCE [LARGE SCALE GENOMIC DNA]</scope>
    <source>
        <strain evidence="11">CGMCC 4.7393</strain>
    </source>
</reference>
<keyword evidence="5 7" id="KW-0472">Membrane</keyword>
<dbReference type="RefSeq" id="WP_204377662.1">
    <property type="nucleotide sequence ID" value="NZ_JBHSYQ010000003.1"/>
</dbReference>
<dbReference type="InterPro" id="IPR023996">
    <property type="entry name" value="TonB-dep_OMP_SusC/RagA"/>
</dbReference>
<evidence type="ECO:0000256" key="6">
    <source>
        <dbReference type="ARBA" id="ARBA00023237"/>
    </source>
</evidence>
<evidence type="ECO:0000256" key="2">
    <source>
        <dbReference type="ARBA" id="ARBA00022448"/>
    </source>
</evidence>
<dbReference type="Gene3D" id="2.60.40.1120">
    <property type="entry name" value="Carboxypeptidase-like, regulatory domain"/>
    <property type="match status" value="1"/>
</dbReference>
<dbReference type="Gene3D" id="2.170.130.10">
    <property type="entry name" value="TonB-dependent receptor, plug domain"/>
    <property type="match status" value="1"/>
</dbReference>
<dbReference type="PROSITE" id="PS51257">
    <property type="entry name" value="PROKAR_LIPOPROTEIN"/>
    <property type="match status" value="1"/>
</dbReference>
<evidence type="ECO:0000259" key="9">
    <source>
        <dbReference type="Pfam" id="PF07715"/>
    </source>
</evidence>
<dbReference type="NCBIfam" id="TIGR04057">
    <property type="entry name" value="SusC_RagA_signa"/>
    <property type="match status" value="1"/>
</dbReference>
<gene>
    <name evidence="10" type="ORF">ACFQHR_06510</name>
</gene>
<evidence type="ECO:0000256" key="4">
    <source>
        <dbReference type="ARBA" id="ARBA00022692"/>
    </source>
</evidence>
<dbReference type="InterPro" id="IPR023997">
    <property type="entry name" value="TonB-dep_OMP_SusC/RagA_CS"/>
</dbReference>
<dbReference type="InterPro" id="IPR037066">
    <property type="entry name" value="Plug_dom_sf"/>
</dbReference>
<dbReference type="InterPro" id="IPR036942">
    <property type="entry name" value="Beta-barrel_TonB_sf"/>
</dbReference>
<dbReference type="NCBIfam" id="TIGR04056">
    <property type="entry name" value="OMP_RagA_SusC"/>
    <property type="match status" value="1"/>
</dbReference>
<evidence type="ECO:0000256" key="8">
    <source>
        <dbReference type="SAM" id="SignalP"/>
    </source>
</evidence>
<evidence type="ECO:0000256" key="1">
    <source>
        <dbReference type="ARBA" id="ARBA00004571"/>
    </source>
</evidence>
<dbReference type="InterPro" id="IPR012910">
    <property type="entry name" value="Plug_dom"/>
</dbReference>
<dbReference type="Gene3D" id="2.40.170.20">
    <property type="entry name" value="TonB-dependent receptor, beta-barrel domain"/>
    <property type="match status" value="1"/>
</dbReference>
<keyword evidence="6 7" id="KW-0998">Cell outer membrane</keyword>
<name>A0ABW2DLR4_9BACT</name>
<keyword evidence="3 7" id="KW-1134">Transmembrane beta strand</keyword>
<evidence type="ECO:0000313" key="10">
    <source>
        <dbReference type="EMBL" id="MFC6997269.1"/>
    </source>
</evidence>
<sequence>MKNKLHKLQLTLLCFALGCSMVSATASPAKEGTNISSRAINSWVSEHNKGSLAARVATEITGKVTSASGEPLPGVTVSLKGTTIATSTNEKGIFSLTLPEASGTLVFTYIGYTTREVKVTNATVYNVKMSEDAQTLEEIKVVNIGYGEARRADVTGAIGSVAMEDLVKAPVKSFDEALAGRVAGVQVTSSEGQPGSPISIIIRGANSLTQDNSPLYVIDGFPSEDAFANAINPEEIESIDILKDASATAIYGARGANGVVLITTKRGRKGDPVITYNGYYGLQESRKRMEVLSPYEYVKLQYELSPSRTTSLFLENRGPNGEDLTIEDYRNRKGFNWEDQVMRVAPIQNHSLALRGGSDKTLYSVSASYMDQEGIMIRSGFNRFQTRLTLDQEISSKLKAGVNTTFSTYKTYGTPSSANAGSAQSNLLFNVWAFRPVTGDPTLNPLDLLENAETDQDRSDNHTFNPVMTVNNEIRDNNFETLIGNGYLEYKVLKELTLKVTGGVTRSNREYNIFNGPNTLSAQFNNRVNGGITTFKSNTWTNENTLTYIKRFATDHLVNAVAGFTSQGSKSSGFGAYAIQLPNDNLGLSGLNEGVPNSISSSSSEWTMSSFLGRVNYNYKSKYFLTASFRADGSSKFSKNNRWSYFPSTAVSWRLDDEEFMKSLPFVSTAKLRASWGITGNNRVGDFAYLPKITLPQNAGYYFNNTPNVGSYASDLGNEDLRWESTEATDFGVDLAFFNHRLSVTVDFYRKTTFDLLLYANLPTSTGYSRGLKNVGKTRNQGVELALGFEPIRGKEFTWSTDFNITFNRSRVLALAQNEERIFSLIPFDYAWQDIPAYVAKLNEPVAQIYGLIWDGVYHYEDFDMSPSGAYVLKETVPTNGAPRANIRPGDIKYKDINGDGIISITDKTVIGDPNPVHFGGLSNNFSYKGFDLHLFFQWSYGNDIINANRVYLESGWRYGMNQFATFADRWTPENSESNIPRANGQTGITSYSSRFVEDGSFLRFKTTQLTYTIPRHLTERIKINTLKVYVAAQNLYTWTNYTGYDPEVSVRPGALTPGFDYSAYPRARTTTLGVNVTF</sequence>
<dbReference type="Proteomes" id="UP001596405">
    <property type="component" value="Unassembled WGS sequence"/>
</dbReference>
<dbReference type="SUPFAM" id="SSF49464">
    <property type="entry name" value="Carboxypeptidase regulatory domain-like"/>
    <property type="match status" value="1"/>
</dbReference>
<comment type="subcellular location">
    <subcellularLocation>
        <location evidence="1 7">Cell outer membrane</location>
        <topology evidence="1 7">Multi-pass membrane protein</topology>
    </subcellularLocation>
</comment>
<dbReference type="Pfam" id="PF13715">
    <property type="entry name" value="CarbopepD_reg_2"/>
    <property type="match status" value="1"/>
</dbReference>
<dbReference type="PROSITE" id="PS52016">
    <property type="entry name" value="TONB_DEPENDENT_REC_3"/>
    <property type="match status" value="1"/>
</dbReference>
<evidence type="ECO:0000313" key="11">
    <source>
        <dbReference type="Proteomes" id="UP001596405"/>
    </source>
</evidence>
<comment type="similarity">
    <text evidence="7">Belongs to the TonB-dependent receptor family.</text>
</comment>
<evidence type="ECO:0000256" key="5">
    <source>
        <dbReference type="ARBA" id="ARBA00023136"/>
    </source>
</evidence>
<dbReference type="EMBL" id="JBHSYQ010000003">
    <property type="protein sequence ID" value="MFC6997269.1"/>
    <property type="molecule type" value="Genomic_DNA"/>
</dbReference>
<keyword evidence="8" id="KW-0732">Signal</keyword>
<feature type="domain" description="TonB-dependent receptor plug" evidence="9">
    <location>
        <begin position="152"/>
        <end position="259"/>
    </location>
</feature>
<organism evidence="10 11">
    <name type="scientific">Rufibacter roseus</name>
    <dbReference type="NCBI Taxonomy" id="1567108"/>
    <lineage>
        <taxon>Bacteria</taxon>
        <taxon>Pseudomonadati</taxon>
        <taxon>Bacteroidota</taxon>
        <taxon>Cytophagia</taxon>
        <taxon>Cytophagales</taxon>
        <taxon>Hymenobacteraceae</taxon>
        <taxon>Rufibacter</taxon>
    </lineage>
</organism>
<dbReference type="InterPro" id="IPR039426">
    <property type="entry name" value="TonB-dep_rcpt-like"/>
</dbReference>
<accession>A0ABW2DLR4</accession>
<protein>
    <submittedName>
        <fullName evidence="10">SusC/RagA family TonB-linked outer membrane protein</fullName>
    </submittedName>
</protein>
<keyword evidence="2 7" id="KW-0813">Transport</keyword>
<evidence type="ECO:0000256" key="7">
    <source>
        <dbReference type="PROSITE-ProRule" id="PRU01360"/>
    </source>
</evidence>
<keyword evidence="4 7" id="KW-0812">Transmembrane</keyword>
<comment type="caution">
    <text evidence="10">The sequence shown here is derived from an EMBL/GenBank/DDBJ whole genome shotgun (WGS) entry which is preliminary data.</text>
</comment>
<dbReference type="SUPFAM" id="SSF56935">
    <property type="entry name" value="Porins"/>
    <property type="match status" value="1"/>
</dbReference>
<keyword evidence="11" id="KW-1185">Reference proteome</keyword>
<feature type="signal peptide" evidence="8">
    <location>
        <begin position="1"/>
        <end position="26"/>
    </location>
</feature>
<dbReference type="Pfam" id="PF07715">
    <property type="entry name" value="Plug"/>
    <property type="match status" value="1"/>
</dbReference>
<feature type="chain" id="PRO_5046911526" evidence="8">
    <location>
        <begin position="27"/>
        <end position="1079"/>
    </location>
</feature>
<dbReference type="InterPro" id="IPR008969">
    <property type="entry name" value="CarboxyPept-like_regulatory"/>
</dbReference>
<evidence type="ECO:0000256" key="3">
    <source>
        <dbReference type="ARBA" id="ARBA00022452"/>
    </source>
</evidence>